<feature type="transmembrane region" description="Helical" evidence="1">
    <location>
        <begin position="6"/>
        <end position="29"/>
    </location>
</feature>
<comment type="caution">
    <text evidence="2">The sequence shown here is derived from an EMBL/GenBank/DDBJ whole genome shotgun (WGS) entry which is preliminary data.</text>
</comment>
<dbReference type="EMBL" id="PPUZ01000065">
    <property type="protein sequence ID" value="RZM74456.1"/>
    <property type="molecule type" value="Genomic_DNA"/>
</dbReference>
<gene>
    <name evidence="2" type="ORF">C3B51_19710</name>
</gene>
<protein>
    <submittedName>
        <fullName evidence="2">Uncharacterized protein</fullName>
    </submittedName>
</protein>
<proteinExistence type="predicted"/>
<keyword evidence="1" id="KW-0812">Transmembrane</keyword>
<dbReference type="Proteomes" id="UP000292345">
    <property type="component" value="Unassembled WGS sequence"/>
</dbReference>
<accession>A0A4Q7E3T8</accession>
<keyword evidence="1" id="KW-1133">Transmembrane helix</keyword>
<sequence length="66" mass="7501">MAALDIFITLIQLIFLLSVSVALLLGKVFMKGSWIYRSEGWEYWAATLTQLFALGLLLYFFGLLIP</sequence>
<reference evidence="2 3" key="1">
    <citation type="submission" date="2018-01" db="EMBL/GenBank/DDBJ databases">
        <title>Co-occurrence of chitin degradation, pigmentation and bioactivity in marine Pseudoalteromonas.</title>
        <authorList>
            <person name="Paulsen S."/>
            <person name="Gram L."/>
            <person name="Machado H."/>
        </authorList>
    </citation>
    <scope>NUCLEOTIDE SEQUENCE [LARGE SCALE GENOMIC DNA]</scope>
    <source>
        <strain evidence="2 3">S1946</strain>
    </source>
</reference>
<name>A0A4Q7E3T8_9GAMM</name>
<keyword evidence="1" id="KW-0472">Membrane</keyword>
<evidence type="ECO:0000313" key="3">
    <source>
        <dbReference type="Proteomes" id="UP000292345"/>
    </source>
</evidence>
<feature type="transmembrane region" description="Helical" evidence="1">
    <location>
        <begin position="41"/>
        <end position="65"/>
    </location>
</feature>
<dbReference type="AlphaFoldDB" id="A0A4Q7E3T8"/>
<evidence type="ECO:0000256" key="1">
    <source>
        <dbReference type="SAM" id="Phobius"/>
    </source>
</evidence>
<organism evidence="2 3">
    <name type="scientific">Pseudoalteromonas rubra</name>
    <dbReference type="NCBI Taxonomy" id="43658"/>
    <lineage>
        <taxon>Bacteria</taxon>
        <taxon>Pseudomonadati</taxon>
        <taxon>Pseudomonadota</taxon>
        <taxon>Gammaproteobacteria</taxon>
        <taxon>Alteromonadales</taxon>
        <taxon>Pseudoalteromonadaceae</taxon>
        <taxon>Pseudoalteromonas</taxon>
    </lineage>
</organism>
<evidence type="ECO:0000313" key="2">
    <source>
        <dbReference type="EMBL" id="RZM74456.1"/>
    </source>
</evidence>